<dbReference type="PANTHER" id="PTHR13774:SF32">
    <property type="entry name" value="ANTISENSE-ENHANCING SEQUENCE 1"/>
    <property type="match status" value="1"/>
</dbReference>
<dbReference type="Pfam" id="PF02567">
    <property type="entry name" value="PhzC-PhzF"/>
    <property type="match status" value="1"/>
</dbReference>
<reference evidence="2 3" key="1">
    <citation type="submission" date="2023-07" db="EMBL/GenBank/DDBJ databases">
        <title>Genomic Encyclopedia of Type Strains, Phase IV (KMG-IV): sequencing the most valuable type-strain genomes for metagenomic binning, comparative biology and taxonomic classification.</title>
        <authorList>
            <person name="Goeker M."/>
        </authorList>
    </citation>
    <scope>NUCLEOTIDE SEQUENCE [LARGE SCALE GENOMIC DNA]</scope>
    <source>
        <strain evidence="2 3">DSM 19619</strain>
    </source>
</reference>
<dbReference type="EC" id="5.3.3.17" evidence="2"/>
<dbReference type="NCBIfam" id="TIGR00654">
    <property type="entry name" value="PhzF_family"/>
    <property type="match status" value="1"/>
</dbReference>
<evidence type="ECO:0000313" key="2">
    <source>
        <dbReference type="EMBL" id="MDQ0474915.1"/>
    </source>
</evidence>
<dbReference type="GO" id="GO:0102943">
    <property type="term" value="F:trans-2,3-dihydro-3-hydroxy-anthranilate isomerase activity"/>
    <property type="evidence" value="ECO:0007669"/>
    <property type="project" value="UniProtKB-EC"/>
</dbReference>
<protein>
    <submittedName>
        <fullName evidence="2">Trans-2,3-dihydro-3-hydroxyanthranilate isomerase</fullName>
        <ecNumber evidence="2">5.3.3.17</ecNumber>
    </submittedName>
</protein>
<evidence type="ECO:0000256" key="1">
    <source>
        <dbReference type="ARBA" id="ARBA00008270"/>
    </source>
</evidence>
<dbReference type="PIRSF" id="PIRSF016184">
    <property type="entry name" value="PhzC_PhzF"/>
    <property type="match status" value="1"/>
</dbReference>
<comment type="caution">
    <text evidence="2">The sequence shown here is derived from an EMBL/GenBank/DDBJ whole genome shotgun (WGS) entry which is preliminary data.</text>
</comment>
<keyword evidence="3" id="KW-1185">Reference proteome</keyword>
<comment type="similarity">
    <text evidence="1">Belongs to the PhzF family.</text>
</comment>
<gene>
    <name evidence="2" type="ORF">QO011_007957</name>
</gene>
<dbReference type="InterPro" id="IPR003719">
    <property type="entry name" value="Phenazine_PhzF-like"/>
</dbReference>
<proteinExistence type="inferred from homology"/>
<name>A0ABU0JMN6_9HYPH</name>
<dbReference type="Gene3D" id="3.10.310.10">
    <property type="entry name" value="Diaminopimelate Epimerase, Chain A, domain 1"/>
    <property type="match status" value="2"/>
</dbReference>
<dbReference type="Proteomes" id="UP001242480">
    <property type="component" value="Unassembled WGS sequence"/>
</dbReference>
<dbReference type="RefSeq" id="WP_307285337.1">
    <property type="nucleotide sequence ID" value="NZ_JAUSVX010000027.1"/>
</dbReference>
<organism evidence="2 3">
    <name type="scientific">Labrys wisconsinensis</name>
    <dbReference type="NCBI Taxonomy" id="425677"/>
    <lineage>
        <taxon>Bacteria</taxon>
        <taxon>Pseudomonadati</taxon>
        <taxon>Pseudomonadota</taxon>
        <taxon>Alphaproteobacteria</taxon>
        <taxon>Hyphomicrobiales</taxon>
        <taxon>Xanthobacteraceae</taxon>
        <taxon>Labrys</taxon>
    </lineage>
</organism>
<dbReference type="PANTHER" id="PTHR13774">
    <property type="entry name" value="PHENAZINE BIOSYNTHESIS PROTEIN"/>
    <property type="match status" value="1"/>
</dbReference>
<sequence length="305" mass="32392">MPRRFFTLDVFADTPLAGNPLAVVIDAAGLDAGAMQRIAREFNLSETVFVLPPENRRHRARIRIFTPGLEMPFAGHPTVGTAVLLASLDHPDAIDGDEPTDILFGLEETIGIVPCAVTLGGGRAFARFELPKLPERDGEAKDDDRLARALGLEAGDIGFDNHRPTVYSAGFPYSLVPVRDLAALGRIRIDTSVWKETFGQEGLGAAYAYTRETALPGSAFRARMFSPGDGIPEDPATGSAVAAFAGAVMAFEAPADGNHRLRIEQGFEMGRPSLIDLSLTVVDGRLIGAAISGAAVIVGEGVLRV</sequence>
<accession>A0ABU0JMN6</accession>
<dbReference type="EMBL" id="JAUSVX010000027">
    <property type="protein sequence ID" value="MDQ0474915.1"/>
    <property type="molecule type" value="Genomic_DNA"/>
</dbReference>
<keyword evidence="2" id="KW-0413">Isomerase</keyword>
<dbReference type="SUPFAM" id="SSF54506">
    <property type="entry name" value="Diaminopimelate epimerase-like"/>
    <property type="match status" value="1"/>
</dbReference>
<evidence type="ECO:0000313" key="3">
    <source>
        <dbReference type="Proteomes" id="UP001242480"/>
    </source>
</evidence>